<dbReference type="EMBL" id="JABBCQ020000001">
    <property type="protein sequence ID" value="MBI1623066.1"/>
    <property type="molecule type" value="Genomic_DNA"/>
</dbReference>
<dbReference type="SUPFAM" id="SSF53756">
    <property type="entry name" value="UDP-Glycosyltransferase/glycogen phosphorylase"/>
    <property type="match status" value="1"/>
</dbReference>
<name>A0A843AVG0_9BURK</name>
<organism evidence="3 4">
    <name type="scientific">Comamonas suwonensis</name>
    <dbReference type="NCBI Taxonomy" id="2606214"/>
    <lineage>
        <taxon>Bacteria</taxon>
        <taxon>Pseudomonadati</taxon>
        <taxon>Pseudomonadota</taxon>
        <taxon>Betaproteobacteria</taxon>
        <taxon>Burkholderiales</taxon>
        <taxon>Comamonadaceae</taxon>
        <taxon>Comamonas</taxon>
    </lineage>
</organism>
<dbReference type="GO" id="GO:0016757">
    <property type="term" value="F:glycosyltransferase activity"/>
    <property type="evidence" value="ECO:0007669"/>
    <property type="project" value="InterPro"/>
</dbReference>
<dbReference type="CDD" id="cd03801">
    <property type="entry name" value="GT4_PimA-like"/>
    <property type="match status" value="1"/>
</dbReference>
<proteinExistence type="predicted"/>
<dbReference type="PANTHER" id="PTHR45947">
    <property type="entry name" value="SULFOQUINOVOSYL TRANSFERASE SQD2"/>
    <property type="match status" value="1"/>
</dbReference>
<dbReference type="Proteomes" id="UP000530032">
    <property type="component" value="Unassembled WGS sequence"/>
</dbReference>
<dbReference type="InterPro" id="IPR050194">
    <property type="entry name" value="Glycosyltransferase_grp1"/>
</dbReference>
<keyword evidence="3" id="KW-0808">Transferase</keyword>
<evidence type="ECO:0000259" key="1">
    <source>
        <dbReference type="Pfam" id="PF00534"/>
    </source>
</evidence>
<dbReference type="AlphaFoldDB" id="A0A843AVG0"/>
<feature type="domain" description="Glycosyltransferase subfamily 4-like N-terminal" evidence="2">
    <location>
        <begin position="14"/>
        <end position="106"/>
    </location>
</feature>
<keyword evidence="4" id="KW-1185">Reference proteome</keyword>
<reference evidence="3" key="1">
    <citation type="submission" date="2020-12" db="EMBL/GenBank/DDBJ databases">
        <title>Comamonas sp. nov., isolated from stream water.</title>
        <authorList>
            <person name="Park K.-H."/>
        </authorList>
    </citation>
    <scope>NUCLEOTIDE SEQUENCE</scope>
    <source>
        <strain evidence="3">EJ-4</strain>
    </source>
</reference>
<sequence>MTVPIPRAPSWATVAHVNTWLHTRFLPRSLPIVATIHHAIHHKDACAYKDSLQAAYHRWWIAPNERRILRRAHQVVAVSRFVANSTRHSLLDIPMHTIYNGIDTEQFRPNKHQLSKHFRLLFVGSWKPLKGVDLLAPIMRKLGSNFLLHYTGGPLAKKDKAHMPPNMIDIGRLPIDKVIAVMQSADALLFPSRSEGFGLVAVEAMACGLPVIAARNASLSEVVADGKTGVLCQPDDVEAFVSAARSMATNTAQHTTLAQAGRLRALEQFSETAMVDAYMHLYHSTQTNSNEAL</sequence>
<evidence type="ECO:0000259" key="2">
    <source>
        <dbReference type="Pfam" id="PF13439"/>
    </source>
</evidence>
<gene>
    <name evidence="3" type="ORF">HF327_000855</name>
</gene>
<evidence type="ECO:0000313" key="3">
    <source>
        <dbReference type="EMBL" id="MBI1623066.1"/>
    </source>
</evidence>
<dbReference type="PANTHER" id="PTHR45947:SF3">
    <property type="entry name" value="SULFOQUINOVOSYL TRANSFERASE SQD2"/>
    <property type="match status" value="1"/>
</dbReference>
<protein>
    <submittedName>
        <fullName evidence="3">Glycosyltransferase family 4 protein</fullName>
    </submittedName>
</protein>
<dbReference type="Pfam" id="PF13439">
    <property type="entry name" value="Glyco_transf_4"/>
    <property type="match status" value="1"/>
</dbReference>
<dbReference type="InterPro" id="IPR028098">
    <property type="entry name" value="Glyco_trans_4-like_N"/>
</dbReference>
<comment type="caution">
    <text evidence="3">The sequence shown here is derived from an EMBL/GenBank/DDBJ whole genome shotgun (WGS) entry which is preliminary data.</text>
</comment>
<dbReference type="InterPro" id="IPR001296">
    <property type="entry name" value="Glyco_trans_1"/>
</dbReference>
<dbReference type="Gene3D" id="3.40.50.2000">
    <property type="entry name" value="Glycogen Phosphorylase B"/>
    <property type="match status" value="2"/>
</dbReference>
<accession>A0A843AVG0</accession>
<evidence type="ECO:0000313" key="4">
    <source>
        <dbReference type="Proteomes" id="UP000530032"/>
    </source>
</evidence>
<dbReference type="Pfam" id="PF00534">
    <property type="entry name" value="Glycos_transf_1"/>
    <property type="match status" value="1"/>
</dbReference>
<feature type="domain" description="Glycosyl transferase family 1" evidence="1">
    <location>
        <begin position="109"/>
        <end position="262"/>
    </location>
</feature>